<evidence type="ECO:0000256" key="7">
    <source>
        <dbReference type="PROSITE-ProRule" id="PRU00094"/>
    </source>
</evidence>
<proteinExistence type="predicted"/>
<comment type="caution">
    <text evidence="10">The sequence shown here is derived from an EMBL/GenBank/DDBJ whole genome shotgun (WGS) entry which is preliminary data.</text>
</comment>
<evidence type="ECO:0000256" key="2">
    <source>
        <dbReference type="ARBA" id="ARBA00014943"/>
    </source>
</evidence>
<dbReference type="GO" id="GO:0006325">
    <property type="term" value="P:chromatin organization"/>
    <property type="evidence" value="ECO:0007669"/>
    <property type="project" value="TreeGrafter"/>
</dbReference>
<dbReference type="GO" id="GO:0006355">
    <property type="term" value="P:regulation of DNA-templated transcription"/>
    <property type="evidence" value="ECO:0007669"/>
    <property type="project" value="InterPro"/>
</dbReference>
<evidence type="ECO:0000256" key="4">
    <source>
        <dbReference type="ARBA" id="ARBA00022771"/>
    </source>
</evidence>
<dbReference type="AlphaFoldDB" id="A0AAD6FBZ3"/>
<evidence type="ECO:0000256" key="5">
    <source>
        <dbReference type="ARBA" id="ARBA00022833"/>
    </source>
</evidence>
<keyword evidence="6" id="KW-0539">Nucleus</keyword>
<dbReference type="PANTHER" id="PTHR13340:SF2">
    <property type="entry name" value="GATA ZINC FINGER DOMAIN-CONTAINING PROTEIN 1"/>
    <property type="match status" value="1"/>
</dbReference>
<dbReference type="PROSITE" id="PS50114">
    <property type="entry name" value="GATA_ZN_FINGER_2"/>
    <property type="match status" value="1"/>
</dbReference>
<evidence type="ECO:0000256" key="6">
    <source>
        <dbReference type="ARBA" id="ARBA00023242"/>
    </source>
</evidence>
<dbReference type="GO" id="GO:0043565">
    <property type="term" value="F:sequence-specific DNA binding"/>
    <property type="evidence" value="ECO:0007669"/>
    <property type="project" value="InterPro"/>
</dbReference>
<protein>
    <recommendedName>
        <fullName evidence="2">GATA zinc finger domain-containing protein 1</fullName>
    </recommendedName>
</protein>
<sequence>MPLGLKPSCAVCKTNSSSMWKKGNQGEILCNNCTGKSSSGGATGPSMSSNTLPSNGGGKQSKQEIHRRSARLRSTKYKAPASEKKVSTKGKGRRHIFKLKNPIKAPESVATIITSESVFYKGVYYQTGDVIKVTDEEDGKPYFAQIRGFVQDQYCEKSAALTWLIPTQASRKDQFEPGTYIVGPEEDLPRKMEYLDFVCHAPSEYFKSRSSPFPTIPNRPEKGYVWTHIGPSAALTAKESVSGSS</sequence>
<keyword evidence="4 7" id="KW-0863">Zinc-finger</keyword>
<feature type="region of interest" description="Disordered" evidence="8">
    <location>
        <begin position="37"/>
        <end position="93"/>
    </location>
</feature>
<dbReference type="InterPro" id="IPR000679">
    <property type="entry name" value="Znf_GATA"/>
</dbReference>
<dbReference type="InterPro" id="IPR013088">
    <property type="entry name" value="Znf_NHR/GATA"/>
</dbReference>
<keyword evidence="11" id="KW-1185">Reference proteome</keyword>
<accession>A0AAD6FBZ3</accession>
<keyword evidence="5" id="KW-0862">Zinc</keyword>
<dbReference type="Gene3D" id="3.30.50.10">
    <property type="entry name" value="Erythroid Transcription Factor GATA-1, subunit A"/>
    <property type="match status" value="1"/>
</dbReference>
<evidence type="ECO:0000256" key="1">
    <source>
        <dbReference type="ARBA" id="ARBA00004123"/>
    </source>
</evidence>
<dbReference type="InterPro" id="IPR039050">
    <property type="entry name" value="GATAD1"/>
</dbReference>
<dbReference type="GO" id="GO:0008270">
    <property type="term" value="F:zinc ion binding"/>
    <property type="evidence" value="ECO:0007669"/>
    <property type="project" value="UniProtKB-KW"/>
</dbReference>
<evidence type="ECO:0000313" key="11">
    <source>
        <dbReference type="Proteomes" id="UP001219934"/>
    </source>
</evidence>
<feature type="domain" description="GATA-type" evidence="9">
    <location>
        <begin position="8"/>
        <end position="33"/>
    </location>
</feature>
<dbReference type="Proteomes" id="UP001219934">
    <property type="component" value="Unassembled WGS sequence"/>
</dbReference>
<dbReference type="GO" id="GO:0005634">
    <property type="term" value="C:nucleus"/>
    <property type="evidence" value="ECO:0007669"/>
    <property type="project" value="UniProtKB-SubCell"/>
</dbReference>
<name>A0AAD6FBZ3_9TELE</name>
<feature type="compositionally biased region" description="Polar residues" evidence="8">
    <location>
        <begin position="37"/>
        <end position="54"/>
    </location>
</feature>
<reference evidence="10" key="1">
    <citation type="submission" date="2022-11" db="EMBL/GenBank/DDBJ databases">
        <title>Chromosome-level genome of Pogonophryne albipinna.</title>
        <authorList>
            <person name="Jo E."/>
        </authorList>
    </citation>
    <scope>NUCLEOTIDE SEQUENCE</scope>
    <source>
        <strain evidence="10">SGF0006</strain>
        <tissue evidence="10">Muscle</tissue>
    </source>
</reference>
<dbReference type="SUPFAM" id="SSF57716">
    <property type="entry name" value="Glucocorticoid receptor-like (DNA-binding domain)"/>
    <property type="match status" value="1"/>
</dbReference>
<evidence type="ECO:0000259" key="9">
    <source>
        <dbReference type="PROSITE" id="PS50114"/>
    </source>
</evidence>
<evidence type="ECO:0000313" key="10">
    <source>
        <dbReference type="EMBL" id="KAJ4927958.1"/>
    </source>
</evidence>
<dbReference type="EMBL" id="JAPTMU010000018">
    <property type="protein sequence ID" value="KAJ4927958.1"/>
    <property type="molecule type" value="Genomic_DNA"/>
</dbReference>
<organism evidence="10 11">
    <name type="scientific">Pogonophryne albipinna</name>
    <dbReference type="NCBI Taxonomy" id="1090488"/>
    <lineage>
        <taxon>Eukaryota</taxon>
        <taxon>Metazoa</taxon>
        <taxon>Chordata</taxon>
        <taxon>Craniata</taxon>
        <taxon>Vertebrata</taxon>
        <taxon>Euteleostomi</taxon>
        <taxon>Actinopterygii</taxon>
        <taxon>Neopterygii</taxon>
        <taxon>Teleostei</taxon>
        <taxon>Neoteleostei</taxon>
        <taxon>Acanthomorphata</taxon>
        <taxon>Eupercaria</taxon>
        <taxon>Perciformes</taxon>
        <taxon>Notothenioidei</taxon>
        <taxon>Pogonophryne</taxon>
    </lineage>
</organism>
<evidence type="ECO:0000256" key="3">
    <source>
        <dbReference type="ARBA" id="ARBA00022723"/>
    </source>
</evidence>
<comment type="subcellular location">
    <subcellularLocation>
        <location evidence="1">Nucleus</location>
    </subcellularLocation>
</comment>
<evidence type="ECO:0000256" key="8">
    <source>
        <dbReference type="SAM" id="MobiDB-lite"/>
    </source>
</evidence>
<keyword evidence="3" id="KW-0479">Metal-binding</keyword>
<dbReference type="PANTHER" id="PTHR13340">
    <property type="entry name" value="GATA ZINC FINGER DOMAIN-CONTAINING"/>
    <property type="match status" value="1"/>
</dbReference>
<gene>
    <name evidence="10" type="ORF">JOQ06_015758</name>
</gene>